<dbReference type="EMBL" id="GAIX01001495">
    <property type="protein sequence ID" value="JAA91065.1"/>
    <property type="molecule type" value="Transcribed_RNA"/>
</dbReference>
<feature type="non-terminal residue" evidence="1">
    <location>
        <position position="77"/>
    </location>
</feature>
<dbReference type="AlphaFoldDB" id="S4PQQ1"/>
<reference evidence="1" key="2">
    <citation type="submission" date="2013-05" db="EMBL/GenBank/DDBJ databases">
        <authorList>
            <person name="Carter J.-M."/>
            <person name="Baker S.C."/>
            <person name="Pink R."/>
            <person name="Carter D.R.F."/>
            <person name="Collins A."/>
            <person name="Tomlin J."/>
            <person name="Gibbs M."/>
            <person name="Breuker C.J."/>
        </authorList>
    </citation>
    <scope>NUCLEOTIDE SEQUENCE</scope>
    <source>
        <tissue evidence="1">Ovary</tissue>
    </source>
</reference>
<name>S4PQQ1_9NEOP</name>
<proteinExistence type="predicted"/>
<organism evidence="1">
    <name type="scientific">Pararge aegeria</name>
    <name type="common">speckled wood butterfly</name>
    <dbReference type="NCBI Taxonomy" id="116150"/>
    <lineage>
        <taxon>Eukaryota</taxon>
        <taxon>Metazoa</taxon>
        <taxon>Ecdysozoa</taxon>
        <taxon>Arthropoda</taxon>
        <taxon>Hexapoda</taxon>
        <taxon>Insecta</taxon>
        <taxon>Pterygota</taxon>
        <taxon>Neoptera</taxon>
        <taxon>Endopterygota</taxon>
        <taxon>Lepidoptera</taxon>
        <taxon>Glossata</taxon>
        <taxon>Ditrysia</taxon>
        <taxon>Papilionoidea</taxon>
        <taxon>Nymphalidae</taxon>
        <taxon>Satyrinae</taxon>
        <taxon>Satyrini</taxon>
        <taxon>Parargina</taxon>
        <taxon>Pararge</taxon>
    </lineage>
</organism>
<protein>
    <submittedName>
        <fullName evidence="1">Uncharacterized protein</fullName>
    </submittedName>
</protein>
<reference evidence="1" key="1">
    <citation type="journal article" date="2013" name="BMC Genomics">
        <title>Unscrambling butterfly oogenesis.</title>
        <authorList>
            <person name="Carter J.M."/>
            <person name="Baker S.C."/>
            <person name="Pink R."/>
            <person name="Carter D.R."/>
            <person name="Collins A."/>
            <person name="Tomlin J."/>
            <person name="Gibbs M."/>
            <person name="Breuker C.J."/>
        </authorList>
    </citation>
    <scope>NUCLEOTIDE SEQUENCE</scope>
    <source>
        <tissue evidence="1">Ovary</tissue>
    </source>
</reference>
<sequence length="77" mass="8768">MITPNRECIQVYILTYLTHNVTEPRLLCGIVDIHWIIEVKKTILSHFTKLSPTLLHLYSQTLLSTITVPVPLSGLLN</sequence>
<accession>S4PQQ1</accession>
<evidence type="ECO:0000313" key="1">
    <source>
        <dbReference type="EMBL" id="JAA91065.1"/>
    </source>
</evidence>